<evidence type="ECO:0000313" key="4">
    <source>
        <dbReference type="Proteomes" id="UP001162802"/>
    </source>
</evidence>
<keyword evidence="4" id="KW-1185">Reference proteome</keyword>
<gene>
    <name evidence="3" type="ORF">MTR65_07520</name>
</gene>
<dbReference type="InterPro" id="IPR000873">
    <property type="entry name" value="AMP-dep_synth/lig_dom"/>
</dbReference>
<accession>A0ABT0ABF0</accession>
<dbReference type="GO" id="GO:0016874">
    <property type="term" value="F:ligase activity"/>
    <property type="evidence" value="ECO:0007669"/>
    <property type="project" value="UniProtKB-KW"/>
</dbReference>
<dbReference type="Pfam" id="PF00501">
    <property type="entry name" value="AMP-binding"/>
    <property type="match status" value="1"/>
</dbReference>
<organism evidence="3 4">
    <name type="scientific">Novosphingobium mangrovi</name>
    <name type="common">ex Hu et al. 2023</name>
    <dbReference type="NCBI Taxonomy" id="2930094"/>
    <lineage>
        <taxon>Bacteria</taxon>
        <taxon>Pseudomonadati</taxon>
        <taxon>Pseudomonadota</taxon>
        <taxon>Alphaproteobacteria</taxon>
        <taxon>Sphingomonadales</taxon>
        <taxon>Sphingomonadaceae</taxon>
        <taxon>Novosphingobium</taxon>
    </lineage>
</organism>
<dbReference type="InterPro" id="IPR042099">
    <property type="entry name" value="ANL_N_sf"/>
</dbReference>
<sequence>MTRAAQMGGMDRLAETSSLPAADEMPPIAPRLLTDLLDHAVEVHGDWHAVDFMGRKWTYEEIGERAQRAARGLQDLGVVKGTRVGLCLPNTPYYVILYFAILRVGGVVVNFNPLYTEREMAHLVEDSGCEILVTADLQVSMPKVADLLGKHQLKRVVVCSFADALPSLKRGAFLLFKRGDIVPFPEHDLRFIAYDDLVARRVAPDPVARDPDDLAVLQYTGGTTGVPKGAMLTHANLTANSAQMLAHVGHMPETQERTLGVLPLFHVFALTTVLNYSIDTAAEMILLPRFEMKSFLKTALRTKPTQFFGVPTLYTALNGEETHGAFSSVRVCISGGAPLPLEVRHTFEERTGVRVVEGYGLSEASPIITCNPLEGEVKDNSCGPAFPGTTIEIRDPDNLERICGIGEKGEVCARGPQVMSGYWNRPEESEKTFTHGALRTGDIGYVDEDGYLFLVDRIKDVILCGGYNVYPRIIEEAIYEHPMVNEAAVIGIPHPYRGQAPKAFVALHPGDTLSDEELLEFLRERLNKIEMPSAIEFRDSLPKTLVGKLSKKELVAEEKARRGETGEAA</sequence>
<dbReference type="PANTHER" id="PTHR43767:SF1">
    <property type="entry name" value="NONRIBOSOMAL PEPTIDE SYNTHASE PES1 (EUROFUNG)-RELATED"/>
    <property type="match status" value="1"/>
</dbReference>
<dbReference type="InterPro" id="IPR045851">
    <property type="entry name" value="AMP-bd_C_sf"/>
</dbReference>
<name>A0ABT0ABF0_9SPHN</name>
<proteinExistence type="predicted"/>
<feature type="domain" description="AMP-binding enzyme C-terminal" evidence="2">
    <location>
        <begin position="474"/>
        <end position="548"/>
    </location>
</feature>
<dbReference type="PANTHER" id="PTHR43767">
    <property type="entry name" value="LONG-CHAIN-FATTY-ACID--COA LIGASE"/>
    <property type="match status" value="1"/>
</dbReference>
<dbReference type="PROSITE" id="PS00455">
    <property type="entry name" value="AMP_BINDING"/>
    <property type="match status" value="1"/>
</dbReference>
<keyword evidence="3" id="KW-0436">Ligase</keyword>
<evidence type="ECO:0000259" key="2">
    <source>
        <dbReference type="Pfam" id="PF13193"/>
    </source>
</evidence>
<dbReference type="Pfam" id="PF13193">
    <property type="entry name" value="AMP-binding_C"/>
    <property type="match status" value="1"/>
</dbReference>
<dbReference type="SUPFAM" id="SSF56801">
    <property type="entry name" value="Acetyl-CoA synthetase-like"/>
    <property type="match status" value="1"/>
</dbReference>
<dbReference type="InterPro" id="IPR025110">
    <property type="entry name" value="AMP-bd_C"/>
</dbReference>
<dbReference type="RefSeq" id="WP_243798725.1">
    <property type="nucleotide sequence ID" value="NZ_JALHAT010000008.1"/>
</dbReference>
<reference evidence="3" key="1">
    <citation type="submission" date="2022-03" db="EMBL/GenBank/DDBJ databases">
        <title>Identification of a novel bacterium isolated from mangrove sediments.</title>
        <authorList>
            <person name="Pan X."/>
        </authorList>
    </citation>
    <scope>NUCLEOTIDE SEQUENCE</scope>
    <source>
        <strain evidence="3">B2637</strain>
    </source>
</reference>
<dbReference type="Proteomes" id="UP001162802">
    <property type="component" value="Unassembled WGS sequence"/>
</dbReference>
<evidence type="ECO:0000313" key="3">
    <source>
        <dbReference type="EMBL" id="MCJ1960522.1"/>
    </source>
</evidence>
<dbReference type="Gene3D" id="3.30.300.30">
    <property type="match status" value="1"/>
</dbReference>
<dbReference type="InterPro" id="IPR050237">
    <property type="entry name" value="ATP-dep_AMP-bd_enzyme"/>
</dbReference>
<comment type="caution">
    <text evidence="3">The sequence shown here is derived from an EMBL/GenBank/DDBJ whole genome shotgun (WGS) entry which is preliminary data.</text>
</comment>
<dbReference type="CDD" id="cd05936">
    <property type="entry name" value="FC-FACS_FadD_like"/>
    <property type="match status" value="1"/>
</dbReference>
<dbReference type="Gene3D" id="3.40.50.12780">
    <property type="entry name" value="N-terminal domain of ligase-like"/>
    <property type="match status" value="1"/>
</dbReference>
<protein>
    <submittedName>
        <fullName evidence="3">Long-chain fatty acid--CoA ligase</fullName>
    </submittedName>
</protein>
<dbReference type="InterPro" id="IPR020845">
    <property type="entry name" value="AMP-binding_CS"/>
</dbReference>
<evidence type="ECO:0000259" key="1">
    <source>
        <dbReference type="Pfam" id="PF00501"/>
    </source>
</evidence>
<dbReference type="EMBL" id="JALHAT010000008">
    <property type="protein sequence ID" value="MCJ1960522.1"/>
    <property type="molecule type" value="Genomic_DNA"/>
</dbReference>
<feature type="domain" description="AMP-dependent synthetase/ligase" evidence="1">
    <location>
        <begin position="38"/>
        <end position="423"/>
    </location>
</feature>